<sequence>MLLPFDFENTPLTLLNNDGNITYWDNFLSEDEATNLFNELQINSDWKEETITLFGKEYKQPRLTCWYGEYGVVANGGYQALTKAVPFTSQLMVLKNKIEKETGYKFNCVLANLYRNENDGVGYHADDEAILGKNPAIASYSLGETRRFLVKHNQHKYKNISIDLKNNSLVLMDGCLQDHWKHAIPKTKRAMSARINLTFRSLGKNDSN</sequence>
<dbReference type="AlphaFoldDB" id="A0A1B9P451"/>
<evidence type="ECO:0000313" key="3">
    <source>
        <dbReference type="Proteomes" id="UP000093523"/>
    </source>
</evidence>
<dbReference type="Pfam" id="PF13532">
    <property type="entry name" value="2OG-FeII_Oxy_2"/>
    <property type="match status" value="1"/>
</dbReference>
<organism evidence="2 3">
    <name type="scientific">Aliivibrio logei</name>
    <name type="common">Vibrio logei</name>
    <dbReference type="NCBI Taxonomy" id="688"/>
    <lineage>
        <taxon>Bacteria</taxon>
        <taxon>Pseudomonadati</taxon>
        <taxon>Pseudomonadota</taxon>
        <taxon>Gammaproteobacteria</taxon>
        <taxon>Vibrionales</taxon>
        <taxon>Vibrionaceae</taxon>
        <taxon>Aliivibrio</taxon>
    </lineage>
</organism>
<dbReference type="PANTHER" id="PTHR31212">
    <property type="entry name" value="ALPHA-KETOGLUTARATE-DEPENDENT DIOXYGENASE ALKB HOMOLOG 3"/>
    <property type="match status" value="1"/>
</dbReference>
<dbReference type="PROSITE" id="PS51471">
    <property type="entry name" value="FE2OG_OXY"/>
    <property type="match status" value="1"/>
</dbReference>
<dbReference type="EMBL" id="MAJU01000004">
    <property type="protein sequence ID" value="OCH23229.1"/>
    <property type="molecule type" value="Genomic_DNA"/>
</dbReference>
<dbReference type="PANTHER" id="PTHR31212:SF4">
    <property type="entry name" value="ALPHA-KETOGLUTARATE-DEPENDENT DIOXYGENASE ALKB HOMOLOG 3"/>
    <property type="match status" value="1"/>
</dbReference>
<protein>
    <recommendedName>
        <fullName evidence="1">Fe2OG dioxygenase domain-containing protein</fullName>
    </recommendedName>
</protein>
<dbReference type="Gene3D" id="2.60.120.590">
    <property type="entry name" value="Alpha-ketoglutarate-dependent dioxygenase AlkB-like"/>
    <property type="match status" value="1"/>
</dbReference>
<dbReference type="STRING" id="688.A6E04_04820"/>
<dbReference type="InterPro" id="IPR027450">
    <property type="entry name" value="AlkB-like"/>
</dbReference>
<dbReference type="InterPro" id="IPR032854">
    <property type="entry name" value="ALKBH3"/>
</dbReference>
<accession>A0A1B9P451</accession>
<dbReference type="InterPro" id="IPR037151">
    <property type="entry name" value="AlkB-like_sf"/>
</dbReference>
<proteinExistence type="predicted"/>
<dbReference type="GO" id="GO:0006307">
    <property type="term" value="P:DNA alkylation repair"/>
    <property type="evidence" value="ECO:0007669"/>
    <property type="project" value="InterPro"/>
</dbReference>
<comment type="caution">
    <text evidence="2">The sequence shown here is derived from an EMBL/GenBank/DDBJ whole genome shotgun (WGS) entry which is preliminary data.</text>
</comment>
<dbReference type="OrthoDB" id="190276at2"/>
<dbReference type="GO" id="GO:0051213">
    <property type="term" value="F:dioxygenase activity"/>
    <property type="evidence" value="ECO:0007669"/>
    <property type="project" value="InterPro"/>
</dbReference>
<name>A0A1B9P451_ALILO</name>
<gene>
    <name evidence="2" type="ORF">A6E04_04820</name>
</gene>
<evidence type="ECO:0000259" key="1">
    <source>
        <dbReference type="PROSITE" id="PS51471"/>
    </source>
</evidence>
<reference evidence="2 3" key="1">
    <citation type="submission" date="2016-06" db="EMBL/GenBank/DDBJ databases">
        <authorList>
            <person name="Kjaerup R.B."/>
            <person name="Dalgaard T.S."/>
            <person name="Juul-Madsen H.R."/>
        </authorList>
    </citation>
    <scope>NUCLEOTIDE SEQUENCE [LARGE SCALE GENOMIC DNA]</scope>
    <source>
        <strain evidence="2 3">1S159</strain>
    </source>
</reference>
<dbReference type="InterPro" id="IPR005123">
    <property type="entry name" value="Oxoglu/Fe-dep_dioxygenase_dom"/>
</dbReference>
<feature type="domain" description="Fe2OG dioxygenase" evidence="1">
    <location>
        <begin position="105"/>
        <end position="203"/>
    </location>
</feature>
<evidence type="ECO:0000313" key="2">
    <source>
        <dbReference type="EMBL" id="OCH23229.1"/>
    </source>
</evidence>
<dbReference type="RefSeq" id="WP_065609745.1">
    <property type="nucleotide sequence ID" value="NZ_CAWMPN010000004.1"/>
</dbReference>
<dbReference type="Proteomes" id="UP000093523">
    <property type="component" value="Unassembled WGS sequence"/>
</dbReference>
<dbReference type="SUPFAM" id="SSF51197">
    <property type="entry name" value="Clavaminate synthase-like"/>
    <property type="match status" value="1"/>
</dbReference>